<dbReference type="Gene3D" id="1.20.1110.10">
    <property type="entry name" value="Calcium-transporting ATPase, transmembrane domain"/>
    <property type="match status" value="1"/>
</dbReference>
<dbReference type="InterPro" id="IPR059000">
    <property type="entry name" value="ATPase_P-type_domA"/>
</dbReference>
<dbReference type="NCBIfam" id="TIGR01494">
    <property type="entry name" value="ATPase_P-type"/>
    <property type="match status" value="3"/>
</dbReference>
<evidence type="ECO:0000256" key="7">
    <source>
        <dbReference type="ARBA" id="ARBA00022840"/>
    </source>
</evidence>
<keyword evidence="10 13" id="KW-1133">Transmembrane helix</keyword>
<dbReference type="GO" id="GO:0006874">
    <property type="term" value="P:intracellular calcium ion homeostasis"/>
    <property type="evidence" value="ECO:0007669"/>
    <property type="project" value="TreeGrafter"/>
</dbReference>
<dbReference type="Pfam" id="PF00690">
    <property type="entry name" value="Cation_ATPase_N"/>
    <property type="match status" value="1"/>
</dbReference>
<keyword evidence="7 13" id="KW-0067">ATP-binding</keyword>
<feature type="domain" description="P-type ATPase A" evidence="14">
    <location>
        <begin position="276"/>
        <end position="399"/>
    </location>
</feature>
<feature type="transmembrane region" description="Helical" evidence="13">
    <location>
        <begin position="1045"/>
        <end position="1064"/>
    </location>
</feature>
<dbReference type="SFLD" id="SFLDG00002">
    <property type="entry name" value="C1.7:_P-type_atpase_like"/>
    <property type="match status" value="1"/>
</dbReference>
<dbReference type="Proteomes" id="UP000005237">
    <property type="component" value="Unassembled WGS sequence"/>
</dbReference>
<dbReference type="GO" id="GO:0015203">
    <property type="term" value="F:polyamine transmembrane transporter activity"/>
    <property type="evidence" value="ECO:0007669"/>
    <property type="project" value="TreeGrafter"/>
</dbReference>
<dbReference type="InterPro" id="IPR004014">
    <property type="entry name" value="ATPase_P-typ_cation-transptr_N"/>
</dbReference>
<evidence type="ECO:0000256" key="11">
    <source>
        <dbReference type="ARBA" id="ARBA00023136"/>
    </source>
</evidence>
<evidence type="ECO:0000313" key="17">
    <source>
        <dbReference type="EnsemblMetazoa" id="CJA12817c.1"/>
    </source>
</evidence>
<keyword evidence="5 13" id="KW-0479">Metal-binding</keyword>
<protein>
    <recommendedName>
        <fullName evidence="13">Cation-transporting ATPase</fullName>
        <ecNumber evidence="13">7.2.2.-</ecNumber>
    </recommendedName>
</protein>
<evidence type="ECO:0000256" key="10">
    <source>
        <dbReference type="ARBA" id="ARBA00022989"/>
    </source>
</evidence>
<dbReference type="PROSITE" id="PS01229">
    <property type="entry name" value="COF_2"/>
    <property type="match status" value="1"/>
</dbReference>
<keyword evidence="11 13" id="KW-0472">Membrane</keyword>
<dbReference type="PRINTS" id="PR00119">
    <property type="entry name" value="CATATPASE"/>
</dbReference>
<dbReference type="SUPFAM" id="SSF56784">
    <property type="entry name" value="HAD-like"/>
    <property type="match status" value="1"/>
</dbReference>
<evidence type="ECO:0000259" key="16">
    <source>
        <dbReference type="Pfam" id="PF12409"/>
    </source>
</evidence>
<dbReference type="GO" id="GO:0016887">
    <property type="term" value="F:ATP hydrolysis activity"/>
    <property type="evidence" value="ECO:0007669"/>
    <property type="project" value="InterPro"/>
</dbReference>
<dbReference type="PANTHER" id="PTHR45630:SF9">
    <property type="entry name" value="CATION-TRANSPORTING ATPASE CATP-5"/>
    <property type="match status" value="1"/>
</dbReference>
<keyword evidence="6 13" id="KW-0547">Nucleotide-binding</keyword>
<dbReference type="Gene3D" id="3.40.1110.10">
    <property type="entry name" value="Calcium-transporting ATPase, cytoplasmic domain N"/>
    <property type="match status" value="1"/>
</dbReference>
<dbReference type="GO" id="GO:0046872">
    <property type="term" value="F:metal ion binding"/>
    <property type="evidence" value="ECO:0007669"/>
    <property type="project" value="UniProtKB-UniRule"/>
</dbReference>
<accession>A0A8R1DW17</accession>
<dbReference type="SUPFAM" id="SSF81653">
    <property type="entry name" value="Calcium ATPase, transduction domain A"/>
    <property type="match status" value="1"/>
</dbReference>
<feature type="transmembrane region" description="Helical" evidence="13">
    <location>
        <begin position="452"/>
        <end position="472"/>
    </location>
</feature>
<keyword evidence="9 13" id="KW-1278">Translocase</keyword>
<evidence type="ECO:0000256" key="13">
    <source>
        <dbReference type="RuleBase" id="RU362082"/>
    </source>
</evidence>
<dbReference type="Gene3D" id="3.40.50.1000">
    <property type="entry name" value="HAD superfamily/HAD-like"/>
    <property type="match status" value="1"/>
</dbReference>
<sequence>MAQDEREPLLDTARPSTVYNTANEDTSMGKIKDEPGPKTAFNKTILNVGEETCALYAFKETPSRLFLFWFLTIVTVGFYRLFAYWMKSLEIAIRFEETGHEDADYVMVHDNHGIKTIKKVTNKESVKGFIRPTRSGAPEKIHSMRFFTYRKIKYIWYDKEQAWINAAELDSTAPFIIFKNDVDDRKGLTEEEVLSKREIYNRNSLIIKLTPLIVILFKEVLGPFYLFQVFSVTLWFIDQYAYYASVIVLITVLSAGLAVWEMRKQEKRIREMVGESPKVTLIRNGNDIEVDATEIVPGDIISLPAHSFVLPCDCLLMNGTVIVNEAMLTGESVPVTKASLKEADDCGYELRLSPERHNRHTLFSGTTILQTRNYRGQPVLARVLRTGFSTLKGQLVRSILYPKPPDPQQVMDVYNFIVVLASIALCGFGYTIAMMVYREESAKHIVVRSLDIITIVVPPALPAAMAVGTINANMRLKEKKIFCISPSTINTCGLINVACFDKTGTLTEDGLDFNCLKAIKKNEEGKPMFTKEFEDLDPEKLDEESADLNIVIAAASCHSLTRIDGILHGDPLEMILVEKSKWTLEEPVNSDEETMDFDNVQPTVLRPPPEQARFHPEDHEYSVIKQHPFNSALQRMSVIVSTPSEHSAHKMIVFTKGSPEMVASLCVPESIPKDYSDVVDMYAQRGFRLIAVAAKSVHMNFAKALKAPRDTMESDLEFLGLIVMENRLKDVTLETINKLSVANIRCVMVTGDNLLTAMSVARECGIIRPTKKAYLITHSKEEKDSLGRTKLFIKESVSSSENEIDTNSEVREFDQKTDVLKSRYQFAVAGPTYAVIAHEYPELMDRLSAVCDVYARMAPDQKAQMICALQSIGAKVSMCGDGANDCAALKTANAGISLSQAEASIAAPFTSNIADIRCVVEVILEGRCAVVTSYAVSKYMAAYSLNEFLSVMLLYWEGTNISDGQFLYIDFVLITIVALTLGNTAAAKNLRKIPPPPRLATLGFYFSVFGQLAINIVTQVAGFLLTRAQQWYIPNPEELDNHQTMIGTAVFFTSCCMYLGYAFVYSKGHPFRRPVYTNWLMCITIFIIFLVNLFFIFTNVPFFVDLMEFVHIPKLWFCFVLFAIGMVGVFISLLYEHYFVDKIVNVAFESYLRHRRIRKDDPTLPAYERMLASIGSSPSWFEKELAMAKLTDRRDTMESSF</sequence>
<feature type="transmembrane region" description="Helical" evidence="13">
    <location>
        <begin position="413"/>
        <end position="432"/>
    </location>
</feature>
<feature type="transmembrane region" description="Helical" evidence="13">
    <location>
        <begin position="999"/>
        <end position="1025"/>
    </location>
</feature>
<dbReference type="SUPFAM" id="SSF81660">
    <property type="entry name" value="Metal cation-transporting ATPase, ATP-binding domain N"/>
    <property type="match status" value="1"/>
</dbReference>
<name>A0A8R1DW17_CAEJA</name>
<organism evidence="17 18">
    <name type="scientific">Caenorhabditis japonica</name>
    <dbReference type="NCBI Taxonomy" id="281687"/>
    <lineage>
        <taxon>Eukaryota</taxon>
        <taxon>Metazoa</taxon>
        <taxon>Ecdysozoa</taxon>
        <taxon>Nematoda</taxon>
        <taxon>Chromadorea</taxon>
        <taxon>Rhabditida</taxon>
        <taxon>Rhabditina</taxon>
        <taxon>Rhabditomorpha</taxon>
        <taxon>Rhabditoidea</taxon>
        <taxon>Rhabditidae</taxon>
        <taxon>Peloderinae</taxon>
        <taxon>Caenorhabditis</taxon>
    </lineage>
</organism>
<dbReference type="CDD" id="cd07542">
    <property type="entry name" value="P-type_ATPase_cation"/>
    <property type="match status" value="1"/>
</dbReference>
<keyword evidence="3" id="KW-0597">Phosphoprotein</keyword>
<dbReference type="GO" id="GO:0015662">
    <property type="term" value="F:P-type ion transporter activity"/>
    <property type="evidence" value="ECO:0007669"/>
    <property type="project" value="InterPro"/>
</dbReference>
<feature type="transmembrane region" description="Helical" evidence="13">
    <location>
        <begin position="240"/>
        <end position="260"/>
    </location>
</feature>
<dbReference type="InterPro" id="IPR001757">
    <property type="entry name" value="P_typ_ATPase"/>
</dbReference>
<dbReference type="AlphaFoldDB" id="A0A8R1DW17"/>
<comment type="subcellular location">
    <subcellularLocation>
        <location evidence="1 13">Membrane</location>
        <topology evidence="1 13">Multi-pass membrane protein</topology>
    </subcellularLocation>
</comment>
<dbReference type="Pfam" id="PF12409">
    <property type="entry name" value="P5-ATPase"/>
    <property type="match status" value="1"/>
</dbReference>
<dbReference type="InterPro" id="IPR023214">
    <property type="entry name" value="HAD_sf"/>
</dbReference>
<evidence type="ECO:0000256" key="5">
    <source>
        <dbReference type="ARBA" id="ARBA00022723"/>
    </source>
</evidence>
<evidence type="ECO:0000256" key="12">
    <source>
        <dbReference type="ARBA" id="ARBA00049360"/>
    </source>
</evidence>
<evidence type="ECO:0000313" key="18">
    <source>
        <dbReference type="Proteomes" id="UP000005237"/>
    </source>
</evidence>
<dbReference type="PROSITE" id="PS00154">
    <property type="entry name" value="ATPASE_E1_E2"/>
    <property type="match status" value="1"/>
</dbReference>
<dbReference type="FunFam" id="3.40.50.1000:FF:000068">
    <property type="entry name" value="Cation-transporting ATPase"/>
    <property type="match status" value="1"/>
</dbReference>
<evidence type="ECO:0000256" key="4">
    <source>
        <dbReference type="ARBA" id="ARBA00022692"/>
    </source>
</evidence>
<keyword evidence="4 13" id="KW-0812">Transmembrane</keyword>
<feature type="transmembrane region" description="Helical" evidence="13">
    <location>
        <begin position="1114"/>
        <end position="1135"/>
    </location>
</feature>
<dbReference type="InterPro" id="IPR023298">
    <property type="entry name" value="ATPase_P-typ_TM_dom_sf"/>
</dbReference>
<keyword evidence="8 13" id="KW-0460">Magnesium</keyword>
<dbReference type="FunFam" id="3.40.1110.10:FF:000130">
    <property type="entry name" value="Cation-transporting ATPase"/>
    <property type="match status" value="1"/>
</dbReference>
<feature type="transmembrane region" description="Helical" evidence="13">
    <location>
        <begin position="939"/>
        <end position="956"/>
    </location>
</feature>
<dbReference type="InterPro" id="IPR018303">
    <property type="entry name" value="ATPase_P-typ_P_site"/>
</dbReference>
<dbReference type="Gene3D" id="2.70.150.10">
    <property type="entry name" value="Calcium-transporting ATPase, cytoplasmic transduction domain A"/>
    <property type="match status" value="1"/>
</dbReference>
<evidence type="ECO:0000259" key="14">
    <source>
        <dbReference type="Pfam" id="PF00122"/>
    </source>
</evidence>
<evidence type="ECO:0000256" key="2">
    <source>
        <dbReference type="ARBA" id="ARBA00006000"/>
    </source>
</evidence>
<evidence type="ECO:0000256" key="3">
    <source>
        <dbReference type="ARBA" id="ARBA00022553"/>
    </source>
</evidence>
<dbReference type="SUPFAM" id="SSF81665">
    <property type="entry name" value="Calcium ATPase, transmembrane domain M"/>
    <property type="match status" value="1"/>
</dbReference>
<dbReference type="InterPro" id="IPR036412">
    <property type="entry name" value="HAD-like_sf"/>
</dbReference>
<dbReference type="InterPro" id="IPR044492">
    <property type="entry name" value="P_typ_ATPase_HD_dom"/>
</dbReference>
<reference evidence="18" key="1">
    <citation type="submission" date="2010-08" db="EMBL/GenBank/DDBJ databases">
        <authorList>
            <consortium name="Caenorhabditis japonica Sequencing Consortium"/>
            <person name="Wilson R.K."/>
        </authorList>
    </citation>
    <scope>NUCLEOTIDE SEQUENCE [LARGE SCALE GENOMIC DNA]</scope>
    <source>
        <strain evidence="18">DF5081</strain>
    </source>
</reference>
<dbReference type="InterPro" id="IPR006544">
    <property type="entry name" value="P-type_TPase_V"/>
</dbReference>
<evidence type="ECO:0000256" key="1">
    <source>
        <dbReference type="ARBA" id="ARBA00004141"/>
    </source>
</evidence>
<dbReference type="NCBIfam" id="TIGR01657">
    <property type="entry name" value="P-ATPase-V"/>
    <property type="match status" value="1"/>
</dbReference>
<feature type="domain" description="P5B-type ATPase N-terminal" evidence="16">
    <location>
        <begin position="51"/>
        <end position="156"/>
    </location>
</feature>
<dbReference type="Pfam" id="PF13246">
    <property type="entry name" value="Cation_ATPase"/>
    <property type="match status" value="1"/>
</dbReference>
<comment type="catalytic activity">
    <reaction evidence="12 13">
        <text>ATP + H2O = ADP + phosphate + H(+)</text>
        <dbReference type="Rhea" id="RHEA:13065"/>
        <dbReference type="ChEBI" id="CHEBI:15377"/>
        <dbReference type="ChEBI" id="CHEBI:15378"/>
        <dbReference type="ChEBI" id="CHEBI:30616"/>
        <dbReference type="ChEBI" id="CHEBI:43474"/>
        <dbReference type="ChEBI" id="CHEBI:456216"/>
    </reaction>
</comment>
<dbReference type="InterPro" id="IPR008250">
    <property type="entry name" value="ATPase_P-typ_transduc_dom_A_sf"/>
</dbReference>
<dbReference type="InterPro" id="IPR047821">
    <property type="entry name" value="P5B-type_ATPase"/>
</dbReference>
<reference evidence="17" key="2">
    <citation type="submission" date="2022-06" db="UniProtKB">
        <authorList>
            <consortium name="EnsemblMetazoa"/>
        </authorList>
    </citation>
    <scope>IDENTIFICATION</scope>
    <source>
        <strain evidence="17">DF5081</strain>
    </source>
</reference>
<evidence type="ECO:0000259" key="15">
    <source>
        <dbReference type="Pfam" id="PF00690"/>
    </source>
</evidence>
<comment type="similarity">
    <text evidence="2 13">Belongs to the cation transport ATPase (P-type) (TC 3.A.3) family. Type V subfamily.</text>
</comment>
<feature type="transmembrane region" description="Helical" evidence="13">
    <location>
        <begin position="1076"/>
        <end position="1102"/>
    </location>
</feature>
<dbReference type="FunFam" id="1.20.1110.10:FF:000023">
    <property type="entry name" value="Cation-transporting ATPase"/>
    <property type="match status" value="1"/>
</dbReference>
<keyword evidence="18" id="KW-1185">Reference proteome</keyword>
<dbReference type="SFLD" id="SFLDS00003">
    <property type="entry name" value="Haloacid_Dehalogenase"/>
    <property type="match status" value="1"/>
</dbReference>
<proteinExistence type="inferred from homology"/>
<evidence type="ECO:0000256" key="8">
    <source>
        <dbReference type="ARBA" id="ARBA00022842"/>
    </source>
</evidence>
<dbReference type="PANTHER" id="PTHR45630">
    <property type="entry name" value="CATION-TRANSPORTING ATPASE-RELATED"/>
    <property type="match status" value="1"/>
</dbReference>
<feature type="transmembrane region" description="Helical" evidence="13">
    <location>
        <begin position="205"/>
        <end position="228"/>
    </location>
</feature>
<feature type="domain" description="Cation-transporting P-type ATPase N-terminal" evidence="15">
    <location>
        <begin position="182"/>
        <end position="234"/>
    </location>
</feature>
<dbReference type="InterPro" id="IPR047819">
    <property type="entry name" value="P5A-ATPase_N"/>
</dbReference>
<dbReference type="GO" id="GO:0005524">
    <property type="term" value="F:ATP binding"/>
    <property type="evidence" value="ECO:0007669"/>
    <property type="project" value="UniProtKB-UniRule"/>
</dbReference>
<dbReference type="SFLD" id="SFLDF00027">
    <property type="entry name" value="p-type_atpase"/>
    <property type="match status" value="1"/>
</dbReference>
<feature type="transmembrane region" description="Helical" evidence="13">
    <location>
        <begin position="66"/>
        <end position="85"/>
    </location>
</feature>
<dbReference type="GO" id="GO:0005886">
    <property type="term" value="C:plasma membrane"/>
    <property type="evidence" value="ECO:0007669"/>
    <property type="project" value="UniProtKB-ARBA"/>
</dbReference>
<dbReference type="Pfam" id="PF00122">
    <property type="entry name" value="E1-E2_ATPase"/>
    <property type="match status" value="1"/>
</dbReference>
<feature type="transmembrane region" description="Helical" evidence="13">
    <location>
        <begin position="968"/>
        <end position="987"/>
    </location>
</feature>
<dbReference type="GO" id="GO:0019829">
    <property type="term" value="F:ATPase-coupled monoatomic cation transmembrane transporter activity"/>
    <property type="evidence" value="ECO:0007669"/>
    <property type="project" value="UniProtKB-UniRule"/>
</dbReference>
<evidence type="ECO:0000256" key="9">
    <source>
        <dbReference type="ARBA" id="ARBA00022967"/>
    </source>
</evidence>
<dbReference type="EC" id="7.2.2.-" evidence="13"/>
<evidence type="ECO:0000256" key="6">
    <source>
        <dbReference type="ARBA" id="ARBA00022741"/>
    </source>
</evidence>
<dbReference type="InterPro" id="IPR023299">
    <property type="entry name" value="ATPase_P-typ_cyto_dom_N"/>
</dbReference>
<dbReference type="EnsemblMetazoa" id="CJA12817c.1">
    <property type="protein sequence ID" value="CJA12817c.1"/>
    <property type="gene ID" value="WBGene00132021"/>
</dbReference>